<dbReference type="Proteomes" id="UP000046392">
    <property type="component" value="Unplaced"/>
</dbReference>
<feature type="region of interest" description="Disordered" evidence="4">
    <location>
        <begin position="1"/>
        <end position="105"/>
    </location>
</feature>
<evidence type="ECO:0000259" key="5">
    <source>
        <dbReference type="Pfam" id="PF04003"/>
    </source>
</evidence>
<feature type="compositionally biased region" description="Polar residues" evidence="4">
    <location>
        <begin position="75"/>
        <end position="99"/>
    </location>
</feature>
<reference evidence="7" key="1">
    <citation type="submission" date="2017-02" db="UniProtKB">
        <authorList>
            <consortium name="WormBaseParasite"/>
        </authorList>
    </citation>
    <scope>IDENTIFICATION</scope>
</reference>
<dbReference type="WBParaSite" id="SPAL_0000394800.1">
    <property type="protein sequence ID" value="SPAL_0000394800.1"/>
    <property type="gene ID" value="SPAL_0000394800"/>
</dbReference>
<evidence type="ECO:0000256" key="2">
    <source>
        <dbReference type="ARBA" id="ARBA00023242"/>
    </source>
</evidence>
<dbReference type="Pfam" id="PF04003">
    <property type="entry name" value="Utp12"/>
    <property type="match status" value="1"/>
</dbReference>
<protein>
    <submittedName>
        <fullName evidence="7">Utp12 domain-containing protein</fullName>
    </submittedName>
</protein>
<dbReference type="InterPro" id="IPR007148">
    <property type="entry name" value="SSU_processome_Utp12"/>
</dbReference>
<name>A0A0N5BD58_STREA</name>
<dbReference type="InterPro" id="IPR052414">
    <property type="entry name" value="U3_snoRNA-assoc_WDR"/>
</dbReference>
<organism evidence="6 7">
    <name type="scientific">Strongyloides papillosus</name>
    <name type="common">Intestinal threadworm</name>
    <dbReference type="NCBI Taxonomy" id="174720"/>
    <lineage>
        <taxon>Eukaryota</taxon>
        <taxon>Metazoa</taxon>
        <taxon>Ecdysozoa</taxon>
        <taxon>Nematoda</taxon>
        <taxon>Chromadorea</taxon>
        <taxon>Rhabditida</taxon>
        <taxon>Tylenchina</taxon>
        <taxon>Panagrolaimomorpha</taxon>
        <taxon>Strongyloidoidea</taxon>
        <taxon>Strongyloididae</taxon>
        <taxon>Strongyloides</taxon>
    </lineage>
</organism>
<evidence type="ECO:0000313" key="6">
    <source>
        <dbReference type="Proteomes" id="UP000046392"/>
    </source>
</evidence>
<dbReference type="PANTHER" id="PTHR44267:SF1">
    <property type="entry name" value="WD REPEAT-CONTAINING PROTEIN 43"/>
    <property type="match status" value="1"/>
</dbReference>
<feature type="compositionally biased region" description="Basic and acidic residues" evidence="4">
    <location>
        <begin position="56"/>
        <end position="70"/>
    </location>
</feature>
<evidence type="ECO:0000256" key="1">
    <source>
        <dbReference type="ARBA" id="ARBA00004123"/>
    </source>
</evidence>
<feature type="region of interest" description="Disordered" evidence="4">
    <location>
        <begin position="307"/>
        <end position="350"/>
    </location>
</feature>
<accession>A0A0N5BD58</accession>
<dbReference type="PANTHER" id="PTHR44267">
    <property type="entry name" value="WD REPEAT-CONTAINING PROTEIN 43"/>
    <property type="match status" value="1"/>
</dbReference>
<comment type="similarity">
    <text evidence="3">Belongs to the UTP5 family.</text>
</comment>
<feature type="compositionally biased region" description="Acidic residues" evidence="4">
    <location>
        <begin position="340"/>
        <end position="350"/>
    </location>
</feature>
<dbReference type="AlphaFoldDB" id="A0A0N5BD58"/>
<evidence type="ECO:0000256" key="3">
    <source>
        <dbReference type="ARBA" id="ARBA00038335"/>
    </source>
</evidence>
<comment type="subcellular location">
    <subcellularLocation>
        <location evidence="1">Nucleus</location>
    </subcellularLocation>
</comment>
<keyword evidence="6" id="KW-1185">Reference proteome</keyword>
<feature type="domain" description="Small-subunit processome Utp12" evidence="5">
    <location>
        <begin position="151"/>
        <end position="244"/>
    </location>
</feature>
<dbReference type="GO" id="GO:0000462">
    <property type="term" value="P:maturation of SSU-rRNA from tricistronic rRNA transcript (SSU-rRNA, 5.8S rRNA, LSU-rRNA)"/>
    <property type="evidence" value="ECO:0007669"/>
    <property type="project" value="TreeGrafter"/>
</dbReference>
<sequence>MVRTRSTKYTEQEEGFIPNGKQNGSLGIDNTYEKVNGKSPIKNGKKPKKNGTTELTMRELKSLDKKENIKVDQNGDLSSEDSVSSPLQLSAAASTSDSGSVVKEPTKKPLITDAANALATDSTNALSYAVSLTQSLLSSDSKKIDDILTGSISQREIKDTVKDLPTIHVIRLLKYIEEKLRGSTGGHVELLIRWSGIVISTHMSYLMTVSDLEKQLGSFFSWIKSRVSHMEALFILNGKLRLLCEQIDKRCNVVSYADQKPSMVFHPDDESDDELEKISALEKEVFDAANEDDEWWKEDEEIQEKLNVKEVSAKKKKGKKRHAEEEDSDEDMEISNQNMEVDDDDSENDE</sequence>
<proteinExistence type="inferred from homology"/>
<keyword evidence="2" id="KW-0539">Nucleus</keyword>
<evidence type="ECO:0000313" key="7">
    <source>
        <dbReference type="WBParaSite" id="SPAL_0000394800.1"/>
    </source>
</evidence>
<dbReference type="STRING" id="174720.A0A0N5BD58"/>
<evidence type="ECO:0000256" key="4">
    <source>
        <dbReference type="SAM" id="MobiDB-lite"/>
    </source>
</evidence>
<dbReference type="GO" id="GO:0005730">
    <property type="term" value="C:nucleolus"/>
    <property type="evidence" value="ECO:0007669"/>
    <property type="project" value="TreeGrafter"/>
</dbReference>